<evidence type="ECO:0000313" key="7">
    <source>
        <dbReference type="Proteomes" id="UP000680206"/>
    </source>
</evidence>
<comment type="caution">
    <text evidence="6">The sequence shown here is derived from an EMBL/GenBank/DDBJ whole genome shotgun (WGS) entry which is preliminary data.</text>
</comment>
<keyword evidence="4" id="KW-0067">ATP-binding</keyword>
<feature type="domain" description="Protein kinase" evidence="5">
    <location>
        <begin position="16"/>
        <end position="272"/>
    </location>
</feature>
<dbReference type="PIRSF" id="PIRSF000654">
    <property type="entry name" value="Integrin-linked_kinase"/>
    <property type="match status" value="1"/>
</dbReference>
<dbReference type="PROSITE" id="PS50011">
    <property type="entry name" value="PROTEIN_KINASE_DOM"/>
    <property type="match status" value="1"/>
</dbReference>
<keyword evidence="2" id="KW-0547">Nucleotide-binding</keyword>
<evidence type="ECO:0000256" key="3">
    <source>
        <dbReference type="ARBA" id="ARBA00022777"/>
    </source>
</evidence>
<reference evidence="6 7" key="1">
    <citation type="submission" date="2021-03" db="EMBL/GenBank/DDBJ databases">
        <title>Actinomadura violae sp. nov., isolated from lichen in Thailand.</title>
        <authorList>
            <person name="Kanchanasin P."/>
            <person name="Saeng-In P."/>
            <person name="Phongsopitanun W."/>
            <person name="Yuki M."/>
            <person name="Kudo T."/>
            <person name="Ohkuma M."/>
            <person name="Tanasupawat S."/>
        </authorList>
    </citation>
    <scope>NUCLEOTIDE SEQUENCE [LARGE SCALE GENOMIC DNA]</scope>
    <source>
        <strain evidence="6 7">LCR2-06</strain>
    </source>
</reference>
<dbReference type="InterPro" id="IPR011009">
    <property type="entry name" value="Kinase-like_dom_sf"/>
</dbReference>
<dbReference type="EMBL" id="JAGEPF010000010">
    <property type="protein sequence ID" value="MBO2459494.1"/>
    <property type="molecule type" value="Genomic_DNA"/>
</dbReference>
<evidence type="ECO:0000313" key="6">
    <source>
        <dbReference type="EMBL" id="MBO2459494.1"/>
    </source>
</evidence>
<dbReference type="Pfam" id="PF00069">
    <property type="entry name" value="Pkinase"/>
    <property type="match status" value="1"/>
</dbReference>
<dbReference type="InterPro" id="IPR000719">
    <property type="entry name" value="Prot_kinase_dom"/>
</dbReference>
<keyword evidence="3 6" id="KW-0418">Kinase</keyword>
<dbReference type="Gene3D" id="1.10.510.10">
    <property type="entry name" value="Transferase(Phosphotransferase) domain 1"/>
    <property type="match status" value="1"/>
</dbReference>
<evidence type="ECO:0000256" key="2">
    <source>
        <dbReference type="ARBA" id="ARBA00022741"/>
    </source>
</evidence>
<name>A0ABS3RRX1_9ACTN</name>
<organism evidence="6 7">
    <name type="scientific">Actinomadura violacea</name>
    <dbReference type="NCBI Taxonomy" id="2819934"/>
    <lineage>
        <taxon>Bacteria</taxon>
        <taxon>Bacillati</taxon>
        <taxon>Actinomycetota</taxon>
        <taxon>Actinomycetes</taxon>
        <taxon>Streptosporangiales</taxon>
        <taxon>Thermomonosporaceae</taxon>
        <taxon>Actinomadura</taxon>
    </lineage>
</organism>
<protein>
    <submittedName>
        <fullName evidence="6">Serine/threonine protein kinase</fullName>
    </submittedName>
</protein>
<proteinExistence type="predicted"/>
<gene>
    <name evidence="6" type="ORF">J4709_18095</name>
</gene>
<evidence type="ECO:0000256" key="1">
    <source>
        <dbReference type="ARBA" id="ARBA00022679"/>
    </source>
</evidence>
<dbReference type="PANTHER" id="PTHR24348">
    <property type="entry name" value="SERINE/THREONINE-PROTEIN KINASE UNC-51-RELATED"/>
    <property type="match status" value="1"/>
</dbReference>
<evidence type="ECO:0000256" key="4">
    <source>
        <dbReference type="ARBA" id="ARBA00022840"/>
    </source>
</evidence>
<dbReference type="GO" id="GO:0004674">
    <property type="term" value="F:protein serine/threonine kinase activity"/>
    <property type="evidence" value="ECO:0007669"/>
    <property type="project" value="UniProtKB-KW"/>
</dbReference>
<keyword evidence="7" id="KW-1185">Reference proteome</keyword>
<dbReference type="CDD" id="cd14014">
    <property type="entry name" value="STKc_PknB_like"/>
    <property type="match status" value="1"/>
</dbReference>
<evidence type="ECO:0000259" key="5">
    <source>
        <dbReference type="PROSITE" id="PS50011"/>
    </source>
</evidence>
<dbReference type="Proteomes" id="UP000680206">
    <property type="component" value="Unassembled WGS sequence"/>
</dbReference>
<dbReference type="PANTHER" id="PTHR24348:SF22">
    <property type="entry name" value="NON-SPECIFIC SERINE_THREONINE PROTEIN KINASE"/>
    <property type="match status" value="1"/>
</dbReference>
<sequence length="272" mass="30465">MDQQFTASQVEHAVGSAQVTYLGTGAFGETWRVRVSEEDAAYKIIYRDDASLERLKREIESYRRVTSPNVVRLDNALLLSIVDKRLPTLVFEYIDGGDLSQAITKKTANSDELQELARGLLNGILALHSAELLHRDLKPANIALRGGDYTRPVILDLGLAKLMDVESITRYPQRVGTPMYMAPEQLRGERALKASDLWAVGVILYEAATGQHPFVTPNETITWDEFFERLKRDLSIPSHVPDVIADLITRSLSEQAYKRGTVAKAIDRLKGR</sequence>
<keyword evidence="6" id="KW-0723">Serine/threonine-protein kinase</keyword>
<keyword evidence="1" id="KW-0808">Transferase</keyword>
<dbReference type="RefSeq" id="WP_208242201.1">
    <property type="nucleotide sequence ID" value="NZ_JAGEPF010000010.1"/>
</dbReference>
<dbReference type="SMART" id="SM00220">
    <property type="entry name" value="S_TKc"/>
    <property type="match status" value="1"/>
</dbReference>
<dbReference type="InterPro" id="IPR045269">
    <property type="entry name" value="Atg1-like"/>
</dbReference>
<dbReference type="SUPFAM" id="SSF56112">
    <property type="entry name" value="Protein kinase-like (PK-like)"/>
    <property type="match status" value="1"/>
</dbReference>
<accession>A0ABS3RRX1</accession>